<protein>
    <recommendedName>
        <fullName evidence="2">Adipose-secreted signaling protein</fullName>
    </recommendedName>
</protein>
<organism evidence="3">
    <name type="scientific">Petromyzon marinus</name>
    <name type="common">Sea lamprey</name>
    <dbReference type="NCBI Taxonomy" id="7757"/>
    <lineage>
        <taxon>Eukaryota</taxon>
        <taxon>Metazoa</taxon>
        <taxon>Chordata</taxon>
        <taxon>Craniata</taxon>
        <taxon>Vertebrata</taxon>
        <taxon>Cyclostomata</taxon>
        <taxon>Hyperoartia</taxon>
        <taxon>Petromyzontiformes</taxon>
        <taxon>Petromyzontidae</taxon>
        <taxon>Petromyzon</taxon>
    </lineage>
</organism>
<evidence type="ECO:0000256" key="1">
    <source>
        <dbReference type="ARBA" id="ARBA00035018"/>
    </source>
</evidence>
<dbReference type="STRING" id="7757.ENSPMAP00000001938"/>
<dbReference type="OMA" id="REAPAKH"/>
<dbReference type="PANTHER" id="PTHR13287:SF2">
    <property type="entry name" value="ADIPOSE-SECRETED SIGNALING PROTEIN"/>
    <property type="match status" value="1"/>
</dbReference>
<dbReference type="InterPro" id="IPR026794">
    <property type="entry name" value="ADISSP"/>
</dbReference>
<evidence type="ECO:0000313" key="3">
    <source>
        <dbReference type="Ensembl" id="ENSPMAP00000001938.1"/>
    </source>
</evidence>
<dbReference type="Pfam" id="PF15006">
    <property type="entry name" value="DUF4517"/>
    <property type="match status" value="1"/>
</dbReference>
<sequence>VRVCRREAPAKHRSGGVHFGEVGAETAGHVHFDDKLHDSIVMVTQETDGSFLTKVGFLKIGHKYEITFEIPSRERLGQDVCVVSKHNLFLQVTGIKATAVG</sequence>
<dbReference type="GeneTree" id="ENSGT00940000174140"/>
<comment type="similarity">
    <text evidence="1">Belongs to the ADISSP family.</text>
</comment>
<reference evidence="3" key="1">
    <citation type="submission" date="2025-08" db="UniProtKB">
        <authorList>
            <consortium name="Ensembl"/>
        </authorList>
    </citation>
    <scope>IDENTIFICATION</scope>
</reference>
<name>S4R9Q7_PETMA</name>
<evidence type="ECO:0000256" key="2">
    <source>
        <dbReference type="ARBA" id="ARBA00035300"/>
    </source>
</evidence>
<dbReference type="Ensembl" id="ENSPMAT00000001948.1">
    <property type="protein sequence ID" value="ENSPMAP00000001938.1"/>
    <property type="gene ID" value="ENSPMAG00000001770.1"/>
</dbReference>
<dbReference type="PANTHER" id="PTHR13287">
    <property type="entry name" value="ADIPOSE-SECRETED SIGNALING PROTEIN"/>
    <property type="match status" value="1"/>
</dbReference>
<dbReference type="HOGENOM" id="CLU_2298145_0_0_1"/>
<reference evidence="3" key="2">
    <citation type="submission" date="2025-09" db="UniProtKB">
        <authorList>
            <consortium name="Ensembl"/>
        </authorList>
    </citation>
    <scope>IDENTIFICATION</scope>
</reference>
<proteinExistence type="inferred from homology"/>
<dbReference type="AlphaFoldDB" id="S4R9Q7"/>
<accession>S4R9Q7</accession>